<proteinExistence type="predicted"/>
<evidence type="ECO:0000256" key="1">
    <source>
        <dbReference type="SAM" id="Phobius"/>
    </source>
</evidence>
<gene>
    <name evidence="2" type="ORF">GQE99_04545</name>
</gene>
<keyword evidence="1" id="KW-1133">Transmembrane helix</keyword>
<feature type="transmembrane region" description="Helical" evidence="1">
    <location>
        <begin position="146"/>
        <end position="164"/>
    </location>
</feature>
<feature type="transmembrane region" description="Helical" evidence="1">
    <location>
        <begin position="68"/>
        <end position="88"/>
    </location>
</feature>
<sequence>MSRTKTIGNPISAGLRALGSGARSLEQGVEHIGSHHIAHPEVRDITMAELGRALRHGVADFAALRTDVMFVVVAYPLIGLLIAGLAFNAALAPLLFPVAAGFALLGPVASIGLYEMSKRREMGLDVTWGDAFHTVRAQVMGPMLTISLYLFMLFTAWLFAADLIHEVTMGSAMPDSLPAFATAVFTTAAGWEMIVIGMAVGFVFALIALVTTWIAAPMLTDRPVGMPVAVSTSIRAARRNPGPVLAWGFIVAVLLALGSVPLFLGLIVVLPILGHATWHLYQSVVFYPEDAQA</sequence>
<protein>
    <submittedName>
        <fullName evidence="2">DUF2189 domain-containing protein</fullName>
    </submittedName>
</protein>
<feature type="transmembrane region" description="Helical" evidence="1">
    <location>
        <begin position="244"/>
        <end position="273"/>
    </location>
</feature>
<accession>A0A845LZR9</accession>
<dbReference type="EMBL" id="WTUX01000010">
    <property type="protein sequence ID" value="MZR12279.1"/>
    <property type="molecule type" value="Genomic_DNA"/>
</dbReference>
<evidence type="ECO:0000313" key="2">
    <source>
        <dbReference type="EMBL" id="MZR12279.1"/>
    </source>
</evidence>
<dbReference type="RefSeq" id="WP_161350398.1">
    <property type="nucleotide sequence ID" value="NZ_WTUX01000010.1"/>
</dbReference>
<keyword evidence="1" id="KW-0812">Transmembrane</keyword>
<keyword evidence="1" id="KW-0472">Membrane</keyword>
<feature type="transmembrane region" description="Helical" evidence="1">
    <location>
        <begin position="194"/>
        <end position="216"/>
    </location>
</feature>
<feature type="transmembrane region" description="Helical" evidence="1">
    <location>
        <begin position="94"/>
        <end position="114"/>
    </location>
</feature>
<dbReference type="Proteomes" id="UP000467322">
    <property type="component" value="Unassembled WGS sequence"/>
</dbReference>
<dbReference type="Pfam" id="PF09955">
    <property type="entry name" value="DUF2189"/>
    <property type="match status" value="1"/>
</dbReference>
<keyword evidence="3" id="KW-1185">Reference proteome</keyword>
<dbReference type="AlphaFoldDB" id="A0A845LZR9"/>
<organism evidence="2 3">
    <name type="scientific">Maritimibacter harenae</name>
    <dbReference type="NCBI Taxonomy" id="2606218"/>
    <lineage>
        <taxon>Bacteria</taxon>
        <taxon>Pseudomonadati</taxon>
        <taxon>Pseudomonadota</taxon>
        <taxon>Alphaproteobacteria</taxon>
        <taxon>Rhodobacterales</taxon>
        <taxon>Roseobacteraceae</taxon>
        <taxon>Maritimibacter</taxon>
    </lineage>
</organism>
<comment type="caution">
    <text evidence="2">The sequence shown here is derived from an EMBL/GenBank/DDBJ whole genome shotgun (WGS) entry which is preliminary data.</text>
</comment>
<dbReference type="InterPro" id="IPR018692">
    <property type="entry name" value="DUF2189"/>
</dbReference>
<name>A0A845LZR9_9RHOB</name>
<reference evidence="2 3" key="1">
    <citation type="submission" date="2019-12" db="EMBL/GenBank/DDBJ databases">
        <title>Maritimibacter sp. nov. sp. isolated from sea sand.</title>
        <authorList>
            <person name="Kim J."/>
            <person name="Jeong S.E."/>
            <person name="Jung H.S."/>
            <person name="Jeon C.O."/>
        </authorList>
    </citation>
    <scope>NUCLEOTIDE SEQUENCE [LARGE SCALE GENOMIC DNA]</scope>
    <source>
        <strain evidence="2 3">DP07</strain>
    </source>
</reference>
<evidence type="ECO:0000313" key="3">
    <source>
        <dbReference type="Proteomes" id="UP000467322"/>
    </source>
</evidence>